<name>A0A8S5P6D7_9CAUD</name>
<proteinExistence type="predicted"/>
<reference evidence="1" key="1">
    <citation type="journal article" date="2021" name="Proc. Natl. Acad. Sci. U.S.A.">
        <title>A Catalog of Tens of Thousands of Viruses from Human Metagenomes Reveals Hidden Associations with Chronic Diseases.</title>
        <authorList>
            <person name="Tisza M.J."/>
            <person name="Buck C.B."/>
        </authorList>
    </citation>
    <scope>NUCLEOTIDE SEQUENCE</scope>
    <source>
        <strain evidence="1">Ctiam3</strain>
    </source>
</reference>
<organism evidence="1">
    <name type="scientific">Siphoviridae sp. ctiam3</name>
    <dbReference type="NCBI Taxonomy" id="2825624"/>
    <lineage>
        <taxon>Viruses</taxon>
        <taxon>Duplodnaviria</taxon>
        <taxon>Heunggongvirae</taxon>
        <taxon>Uroviricota</taxon>
        <taxon>Caudoviricetes</taxon>
    </lineage>
</organism>
<protein>
    <submittedName>
        <fullName evidence="1">Uncharacterized protein</fullName>
    </submittedName>
</protein>
<evidence type="ECO:0000313" key="1">
    <source>
        <dbReference type="EMBL" id="DAE02001.1"/>
    </source>
</evidence>
<dbReference type="EMBL" id="BK015338">
    <property type="protein sequence ID" value="DAE02001.1"/>
    <property type="molecule type" value="Genomic_DNA"/>
</dbReference>
<accession>A0A8S5P6D7</accession>
<sequence>MSTKTSINSGSKPLIYNLIVYIINSDIRKYYA</sequence>